<evidence type="ECO:0000313" key="1">
    <source>
        <dbReference type="Proteomes" id="UP000887579"/>
    </source>
</evidence>
<sequence length="296" mass="32826">MLVRFVSTAGFSNVSGWVLFFKALATSAPSTTITPPTTTTTQPDNTYYDSGTITSPGYPSLYPKNLNATYILQATPGKIVRITFNRINTERCCDTITLYDGAFEDERKVITTLSGDHSTPETYQSNGTFMTIRFLTDAVLSEDGFTADFVSYNGGTIPTKNCQDGWTHDPSQQYCYKYFPNGGPWSQNWISCNNLGAQLLTIHNVQQETYVESFIYNSQLGSQSTLVWIGLHYQFEDWGWSDGTALTYTDWILGEPSTAGDCAAIQTSNNNNGNGWKVADCNKVLPYVCYHDALTS</sequence>
<accession>A0AC34GB82</accession>
<organism evidence="1 2">
    <name type="scientific">Panagrolaimus sp. ES5</name>
    <dbReference type="NCBI Taxonomy" id="591445"/>
    <lineage>
        <taxon>Eukaryota</taxon>
        <taxon>Metazoa</taxon>
        <taxon>Ecdysozoa</taxon>
        <taxon>Nematoda</taxon>
        <taxon>Chromadorea</taxon>
        <taxon>Rhabditida</taxon>
        <taxon>Tylenchina</taxon>
        <taxon>Panagrolaimomorpha</taxon>
        <taxon>Panagrolaimoidea</taxon>
        <taxon>Panagrolaimidae</taxon>
        <taxon>Panagrolaimus</taxon>
    </lineage>
</organism>
<dbReference type="WBParaSite" id="ES5_v2.g26870.t1">
    <property type="protein sequence ID" value="ES5_v2.g26870.t1"/>
    <property type="gene ID" value="ES5_v2.g26870"/>
</dbReference>
<evidence type="ECO:0000313" key="2">
    <source>
        <dbReference type="WBParaSite" id="ES5_v2.g26870.t1"/>
    </source>
</evidence>
<protein>
    <submittedName>
        <fullName evidence="2">C-type lectin domain-containing protein</fullName>
    </submittedName>
</protein>
<proteinExistence type="predicted"/>
<reference evidence="2" key="1">
    <citation type="submission" date="2022-11" db="UniProtKB">
        <authorList>
            <consortium name="WormBaseParasite"/>
        </authorList>
    </citation>
    <scope>IDENTIFICATION</scope>
</reference>
<dbReference type="Proteomes" id="UP000887579">
    <property type="component" value="Unplaced"/>
</dbReference>
<name>A0AC34GB82_9BILA</name>